<dbReference type="HOGENOM" id="CLU_530651_0_0_2"/>
<dbReference type="InterPro" id="IPR011989">
    <property type="entry name" value="ARM-like"/>
</dbReference>
<dbReference type="SUPFAM" id="SSF48371">
    <property type="entry name" value="ARM repeat"/>
    <property type="match status" value="1"/>
</dbReference>
<dbReference type="AlphaFoldDB" id="F8AI57"/>
<dbReference type="GO" id="GO:0016491">
    <property type="term" value="F:oxidoreductase activity"/>
    <property type="evidence" value="ECO:0007669"/>
    <property type="project" value="TreeGrafter"/>
</dbReference>
<dbReference type="STRING" id="529709.PYCH_05960"/>
<reference evidence="1 2" key="1">
    <citation type="journal article" date="2011" name="J. Bacteriol.">
        <title>Complete genome sequence of the obligate piezophilic hyperthermophilic archaeon Pyrococcus yayanosii CH1.</title>
        <authorList>
            <person name="Jun X."/>
            <person name="Lupeng L."/>
            <person name="Minjuan X."/>
            <person name="Oger P."/>
            <person name="Fengping W."/>
            <person name="Jebbar M."/>
            <person name="Xiang X."/>
        </authorList>
    </citation>
    <scope>NUCLEOTIDE SEQUENCE [LARGE SCALE GENOMIC DNA]</scope>
    <source>
        <strain evidence="2">CH1 / JCM 16557</strain>
    </source>
</reference>
<dbReference type="KEGG" id="pya:PYCH_05960"/>
<dbReference type="Pfam" id="PF13646">
    <property type="entry name" value="HEAT_2"/>
    <property type="match status" value="1"/>
</dbReference>
<gene>
    <name evidence="1" type="ordered locus">PYCH_05960</name>
</gene>
<evidence type="ECO:0000313" key="2">
    <source>
        <dbReference type="Proteomes" id="UP000008386"/>
    </source>
</evidence>
<sequence length="496" mass="56059">MLAAEGEFFLVNFNQLRNDIKNWRLREAVETLERISNPEKLLKKLLHDKDTAVKGNTIYLIEKLVKENKIKQETVEALLDDLMALTEDDNEKLTLDTVRLFNVILEKFELEEKDYDRIMEVLMNVVSSGRGIASEYAAEGLGILGAALTRVAKKIIKLLVSLIKGSKDREVQSAAMTALTEIASRTKDKEVLNEAVSEIASLLDSEDVYLKERAISSLERIVTVQRSRISSGILNTLKEKVRSIAGGNTPGSKVNALMKVISKEEAEDTLPDEFGIEDIENLFDKDKHEIVAEMAKKSDVILDRIIELLSSEDYIRRTDALWVISRVIGFLGPTRAYSILPILGDFLRSNNPWIRTTAAKTLAEIYSLYPGTKEYIISLLDLMLKSSDRKTIEAALELIKEITSRSSTKELFRAAMILTIKRLNDPNIRLPILKFYALSAEELLSLDREILEALLHKLSEVYGKAGNEEKELIIYILDLINTLLEEDDKGEVRRDS</sequence>
<protein>
    <submittedName>
        <fullName evidence="1">Uncharacterized protein</fullName>
    </submittedName>
</protein>
<dbReference type="RefSeq" id="WP_013905341.1">
    <property type="nucleotide sequence ID" value="NC_015680.1"/>
</dbReference>
<dbReference type="eggNOG" id="arCOG03813">
    <property type="taxonomic scope" value="Archaea"/>
</dbReference>
<dbReference type="OrthoDB" id="86026at2157"/>
<dbReference type="EMBL" id="CP002779">
    <property type="protein sequence ID" value="AEH24284.1"/>
    <property type="molecule type" value="Genomic_DNA"/>
</dbReference>
<name>F8AI57_PYRYC</name>
<dbReference type="PANTHER" id="PTHR12697:SF5">
    <property type="entry name" value="DEOXYHYPUSINE HYDROXYLASE"/>
    <property type="match status" value="1"/>
</dbReference>
<proteinExistence type="predicted"/>
<organism evidence="1 2">
    <name type="scientific">Pyrococcus yayanosii (strain CH1 / JCM 16557)</name>
    <dbReference type="NCBI Taxonomy" id="529709"/>
    <lineage>
        <taxon>Archaea</taxon>
        <taxon>Methanobacteriati</taxon>
        <taxon>Methanobacteriota</taxon>
        <taxon>Thermococci</taxon>
        <taxon>Thermococcales</taxon>
        <taxon>Thermococcaceae</taxon>
        <taxon>Pyrococcus</taxon>
    </lineage>
</organism>
<accession>F8AI57</accession>
<dbReference type="InterPro" id="IPR016024">
    <property type="entry name" value="ARM-type_fold"/>
</dbReference>
<dbReference type="Proteomes" id="UP000008386">
    <property type="component" value="Chromosome"/>
</dbReference>
<keyword evidence="2" id="KW-1185">Reference proteome</keyword>
<dbReference type="GeneID" id="10837172"/>
<dbReference type="Gene3D" id="1.25.10.10">
    <property type="entry name" value="Leucine-rich Repeat Variant"/>
    <property type="match status" value="2"/>
</dbReference>
<dbReference type="PANTHER" id="PTHR12697">
    <property type="entry name" value="PBS LYASE HEAT-LIKE PROTEIN"/>
    <property type="match status" value="1"/>
</dbReference>
<evidence type="ECO:0000313" key="1">
    <source>
        <dbReference type="EMBL" id="AEH24284.1"/>
    </source>
</evidence>